<dbReference type="AlphaFoldDB" id="A0A0B2D1F9"/>
<organism evidence="1 3">
    <name type="scientific">Pseudomonas flexibilis</name>
    <dbReference type="NCBI Taxonomy" id="706570"/>
    <lineage>
        <taxon>Bacteria</taxon>
        <taxon>Pseudomonadati</taxon>
        <taxon>Pseudomonadota</taxon>
        <taxon>Gammaproteobacteria</taxon>
        <taxon>Pseudomonadales</taxon>
        <taxon>Pseudomonadaceae</taxon>
        <taxon>Pseudomonas</taxon>
    </lineage>
</organism>
<evidence type="ECO:0000313" key="2">
    <source>
        <dbReference type="EMBL" id="SIQ31766.1"/>
    </source>
</evidence>
<evidence type="ECO:0000313" key="1">
    <source>
        <dbReference type="EMBL" id="KHO63796.1"/>
    </source>
</evidence>
<reference evidence="2 4" key="2">
    <citation type="submission" date="2017-01" db="EMBL/GenBank/DDBJ databases">
        <authorList>
            <person name="Mah S.A."/>
            <person name="Swanson W.J."/>
            <person name="Moy G.W."/>
            <person name="Vacquier V.D."/>
        </authorList>
    </citation>
    <scope>NUCLEOTIDE SEQUENCE [LARGE SCALE GENOMIC DNA]</scope>
    <source>
        <strain evidence="2 4">ATCC 29606</strain>
    </source>
</reference>
<reference evidence="1 3" key="1">
    <citation type="submission" date="2014-11" db="EMBL/GenBank/DDBJ databases">
        <title>Genome sequence of Pseudomonas tuomuerensis JCM 14085.</title>
        <authorList>
            <person name="Shin S.-K."/>
            <person name="Yi H."/>
        </authorList>
    </citation>
    <scope>NUCLEOTIDE SEQUENCE [LARGE SCALE GENOMIC DNA]</scope>
    <source>
        <strain evidence="1 3">JCM 14085</strain>
    </source>
</reference>
<gene>
    <name evidence="1" type="ORF">PT85_14955</name>
    <name evidence="2" type="ORF">SAMN05421672_10560</name>
</gene>
<keyword evidence="3" id="KW-1185">Reference proteome</keyword>
<dbReference type="Proteomes" id="UP000186079">
    <property type="component" value="Unassembled WGS sequence"/>
</dbReference>
<dbReference type="EMBL" id="JTAK01000006">
    <property type="protein sequence ID" value="KHO63796.1"/>
    <property type="molecule type" value="Genomic_DNA"/>
</dbReference>
<dbReference type="STRING" id="706570.PT85_14955"/>
<accession>A0A0B2D1F9</accession>
<dbReference type="EMBL" id="FTMC01000005">
    <property type="protein sequence ID" value="SIQ31766.1"/>
    <property type="molecule type" value="Genomic_DNA"/>
</dbReference>
<dbReference type="PATRIC" id="fig|706570.3.peg.2957"/>
<proteinExistence type="predicted"/>
<name>A0A0B2D1F9_9PSED</name>
<evidence type="ECO:0000313" key="4">
    <source>
        <dbReference type="Proteomes" id="UP000186079"/>
    </source>
</evidence>
<sequence length="112" mass="11554">MSRLREHPLHSILGLVIWSLWFVALYAGQGLGCALAPPAPADGAATWLNAVLGVFTGLTVLLLLGLALFSWRSAAAGSPQRFVLRLAAGVHLVGAAATVFIGLTLLGLPPCA</sequence>
<dbReference type="Proteomes" id="UP000030980">
    <property type="component" value="Unassembled WGS sequence"/>
</dbReference>
<evidence type="ECO:0000313" key="3">
    <source>
        <dbReference type="Proteomes" id="UP000030980"/>
    </source>
</evidence>
<dbReference type="RefSeq" id="WP_027588699.1">
    <property type="nucleotide sequence ID" value="NZ_FMUP01000004.1"/>
</dbReference>
<protein>
    <submittedName>
        <fullName evidence="1">Uncharacterized protein</fullName>
    </submittedName>
</protein>
<accession>A0A0B3BRX1</accession>